<proteinExistence type="predicted"/>
<sequence>MPQPVPPPSEDVGFGHFSL</sequence>
<reference evidence="1" key="1">
    <citation type="submission" date="2014-11" db="EMBL/GenBank/DDBJ databases">
        <authorList>
            <person name="Amaro Gonzalez C."/>
        </authorList>
    </citation>
    <scope>NUCLEOTIDE SEQUENCE</scope>
</reference>
<evidence type="ECO:0000313" key="1">
    <source>
        <dbReference type="EMBL" id="JAH46012.1"/>
    </source>
</evidence>
<dbReference type="EMBL" id="GBXM01062565">
    <property type="protein sequence ID" value="JAH46012.1"/>
    <property type="molecule type" value="Transcribed_RNA"/>
</dbReference>
<dbReference type="AlphaFoldDB" id="A0A0E9SXM3"/>
<name>A0A0E9SXM3_ANGAN</name>
<organism evidence="1">
    <name type="scientific">Anguilla anguilla</name>
    <name type="common">European freshwater eel</name>
    <name type="synonym">Muraena anguilla</name>
    <dbReference type="NCBI Taxonomy" id="7936"/>
    <lineage>
        <taxon>Eukaryota</taxon>
        <taxon>Metazoa</taxon>
        <taxon>Chordata</taxon>
        <taxon>Craniata</taxon>
        <taxon>Vertebrata</taxon>
        <taxon>Euteleostomi</taxon>
        <taxon>Actinopterygii</taxon>
        <taxon>Neopterygii</taxon>
        <taxon>Teleostei</taxon>
        <taxon>Anguilliformes</taxon>
        <taxon>Anguillidae</taxon>
        <taxon>Anguilla</taxon>
    </lineage>
</organism>
<accession>A0A0E9SXM3</accession>
<protein>
    <submittedName>
        <fullName evidence="1">Uncharacterized protein</fullName>
    </submittedName>
</protein>
<reference evidence="1" key="2">
    <citation type="journal article" date="2015" name="Fish Shellfish Immunol.">
        <title>Early steps in the European eel (Anguilla anguilla)-Vibrio vulnificus interaction in the gills: Role of the RtxA13 toxin.</title>
        <authorList>
            <person name="Callol A."/>
            <person name="Pajuelo D."/>
            <person name="Ebbesson L."/>
            <person name="Teles M."/>
            <person name="MacKenzie S."/>
            <person name="Amaro C."/>
        </authorList>
    </citation>
    <scope>NUCLEOTIDE SEQUENCE</scope>
</reference>